<proteinExistence type="predicted"/>
<evidence type="ECO:0000313" key="2">
    <source>
        <dbReference type="EMBL" id="KAA9370520.1"/>
    </source>
</evidence>
<dbReference type="InterPro" id="IPR029068">
    <property type="entry name" value="Glyas_Bleomycin-R_OHBP_Dase"/>
</dbReference>
<dbReference type="Pfam" id="PF00903">
    <property type="entry name" value="Glyoxalase"/>
    <property type="match status" value="1"/>
</dbReference>
<dbReference type="AlphaFoldDB" id="A0A5N1K4T5"/>
<dbReference type="InterPro" id="IPR037523">
    <property type="entry name" value="VOC_core"/>
</dbReference>
<dbReference type="PANTHER" id="PTHR33993:SF2">
    <property type="entry name" value="VOC DOMAIN-CONTAINING PROTEIN"/>
    <property type="match status" value="1"/>
</dbReference>
<dbReference type="InterPro" id="IPR052164">
    <property type="entry name" value="Anthracycline_SecMetBiosynth"/>
</dbReference>
<sequence>MNIIAHVEIPVTDIDRAIAFYSDVFRVGFGKIAEIHGNRMAYFPFEEGKEGASCALAEGEGEVYVPTVNGAIIYFSVTDIDAVIARATAIGSDLLFPKTALPHGGFVAEILDSEGNRIAIQQL</sequence>
<accession>A0A5N1K4T5</accession>
<reference evidence="2 3" key="1">
    <citation type="submission" date="2019-09" db="EMBL/GenBank/DDBJ databases">
        <title>Biological control of the noxious weed angled onion (Allium triquetrum) thwarted by endophytic bacteria in Victoria, Australia.</title>
        <authorList>
            <person name="Tehranchian P."/>
            <person name="Adair R.J."/>
            <person name="Van T.H."/>
            <person name="Morrison P.D."/>
            <person name="Williams H."/>
            <person name="Lawrie A.C."/>
        </authorList>
    </citation>
    <scope>NUCLEOTIDE SEQUENCE [LARGE SCALE GENOMIC DNA]</scope>
    <source>
        <strain evidence="2 3">RPTAtOch1</strain>
    </source>
</reference>
<gene>
    <name evidence="2" type="ORF">F3W84_02475</name>
</gene>
<name>A0A5N1K4T5_9HYPH</name>
<evidence type="ECO:0000259" key="1">
    <source>
        <dbReference type="PROSITE" id="PS51819"/>
    </source>
</evidence>
<dbReference type="EMBL" id="VYXQ01000002">
    <property type="protein sequence ID" value="KAA9370520.1"/>
    <property type="molecule type" value="Genomic_DNA"/>
</dbReference>
<feature type="domain" description="VOC" evidence="1">
    <location>
        <begin position="3"/>
        <end position="123"/>
    </location>
</feature>
<dbReference type="PROSITE" id="PS51819">
    <property type="entry name" value="VOC"/>
    <property type="match status" value="1"/>
</dbReference>
<dbReference type="InterPro" id="IPR004360">
    <property type="entry name" value="Glyas_Fos-R_dOase_dom"/>
</dbReference>
<dbReference type="Proteomes" id="UP000327108">
    <property type="component" value="Unassembled WGS sequence"/>
</dbReference>
<dbReference type="SUPFAM" id="SSF54593">
    <property type="entry name" value="Glyoxalase/Bleomycin resistance protein/Dihydroxybiphenyl dioxygenase"/>
    <property type="match status" value="1"/>
</dbReference>
<dbReference type="PANTHER" id="PTHR33993">
    <property type="entry name" value="GLYOXALASE-RELATED"/>
    <property type="match status" value="1"/>
</dbReference>
<dbReference type="RefSeq" id="WP_151091359.1">
    <property type="nucleotide sequence ID" value="NZ_JBLZNM010000012.1"/>
</dbReference>
<protein>
    <submittedName>
        <fullName evidence="2">VOC family protein</fullName>
    </submittedName>
</protein>
<dbReference type="Gene3D" id="3.10.180.10">
    <property type="entry name" value="2,3-Dihydroxybiphenyl 1,2-Dioxygenase, domain 1"/>
    <property type="match status" value="1"/>
</dbReference>
<organism evidence="2 3">
    <name type="scientific">Ochrobactrum quorumnocens</name>
    <dbReference type="NCBI Taxonomy" id="271865"/>
    <lineage>
        <taxon>Bacteria</taxon>
        <taxon>Pseudomonadati</taxon>
        <taxon>Pseudomonadota</taxon>
        <taxon>Alphaproteobacteria</taxon>
        <taxon>Hyphomicrobiales</taxon>
        <taxon>Brucellaceae</taxon>
        <taxon>Brucella/Ochrobactrum group</taxon>
        <taxon>Ochrobactrum</taxon>
    </lineage>
</organism>
<keyword evidence="3" id="KW-1185">Reference proteome</keyword>
<comment type="caution">
    <text evidence="2">The sequence shown here is derived from an EMBL/GenBank/DDBJ whole genome shotgun (WGS) entry which is preliminary data.</text>
</comment>
<dbReference type="CDD" id="cd07247">
    <property type="entry name" value="SgaA_N_like"/>
    <property type="match status" value="1"/>
</dbReference>
<evidence type="ECO:0000313" key="3">
    <source>
        <dbReference type="Proteomes" id="UP000327108"/>
    </source>
</evidence>